<comment type="caution">
    <text evidence="1">The sequence shown here is derived from an EMBL/GenBank/DDBJ whole genome shotgun (WGS) entry which is preliminary data.</text>
</comment>
<evidence type="ECO:0000313" key="2">
    <source>
        <dbReference type="Proteomes" id="UP001500051"/>
    </source>
</evidence>
<organism evidence="1 2">
    <name type="scientific">Microlunatus aurantiacus</name>
    <dbReference type="NCBI Taxonomy" id="446786"/>
    <lineage>
        <taxon>Bacteria</taxon>
        <taxon>Bacillati</taxon>
        <taxon>Actinomycetota</taxon>
        <taxon>Actinomycetes</taxon>
        <taxon>Propionibacteriales</taxon>
        <taxon>Propionibacteriaceae</taxon>
        <taxon>Microlunatus</taxon>
    </lineage>
</organism>
<dbReference type="EMBL" id="BAAAYX010000010">
    <property type="protein sequence ID" value="GAA3707062.1"/>
    <property type="molecule type" value="Genomic_DNA"/>
</dbReference>
<sequence length="173" mass="19041">MTGGRLSGQVLGLTALGLLGWILLLWIMGLDLLHALALGAVLLALIGLRRAPVVNNEQAWPETSEERSDVGVRREVARLSWSMQGYESRVQRQSVRRLQQIAAYRLGLQGLDLDDPRDYLACRAALGERAYVVVSEPDDRPMYADFVTAVAAVEKLVSDKTGADRPGSRGDRR</sequence>
<reference evidence="2" key="1">
    <citation type="journal article" date="2019" name="Int. J. Syst. Evol. Microbiol.">
        <title>The Global Catalogue of Microorganisms (GCM) 10K type strain sequencing project: providing services to taxonomists for standard genome sequencing and annotation.</title>
        <authorList>
            <consortium name="The Broad Institute Genomics Platform"/>
            <consortium name="The Broad Institute Genome Sequencing Center for Infectious Disease"/>
            <person name="Wu L."/>
            <person name="Ma J."/>
        </authorList>
    </citation>
    <scope>NUCLEOTIDE SEQUENCE [LARGE SCALE GENOMIC DNA]</scope>
    <source>
        <strain evidence="2">JCM 16548</strain>
    </source>
</reference>
<protein>
    <recommendedName>
        <fullName evidence="3">DUF4129 domain-containing protein</fullName>
    </recommendedName>
</protein>
<keyword evidence="2" id="KW-1185">Reference proteome</keyword>
<evidence type="ECO:0008006" key="3">
    <source>
        <dbReference type="Google" id="ProtNLM"/>
    </source>
</evidence>
<dbReference type="RefSeq" id="WP_344812827.1">
    <property type="nucleotide sequence ID" value="NZ_BAAAYX010000010.1"/>
</dbReference>
<gene>
    <name evidence="1" type="ORF">GCM10022204_26200</name>
</gene>
<name>A0ABP7DLL2_9ACTN</name>
<accession>A0ABP7DLL2</accession>
<dbReference type="Proteomes" id="UP001500051">
    <property type="component" value="Unassembled WGS sequence"/>
</dbReference>
<proteinExistence type="predicted"/>
<evidence type="ECO:0000313" key="1">
    <source>
        <dbReference type="EMBL" id="GAA3707062.1"/>
    </source>
</evidence>